<dbReference type="GO" id="GO:0030342">
    <property type="term" value="F:1-alpha,25-dihydroxyvitamin D3 24-hydroxylase activity"/>
    <property type="evidence" value="ECO:0007669"/>
    <property type="project" value="Ensembl"/>
</dbReference>
<keyword evidence="3 9" id="KW-0349">Heme</keyword>
<dbReference type="FunFam" id="1.10.630.10:FF:000006">
    <property type="entry name" value="Cytochrome P450 302a1, mitochondrial"/>
    <property type="match status" value="1"/>
</dbReference>
<feature type="compositionally biased region" description="Low complexity" evidence="11">
    <location>
        <begin position="24"/>
        <end position="36"/>
    </location>
</feature>
<evidence type="ECO:0000256" key="10">
    <source>
        <dbReference type="RuleBase" id="RU000461"/>
    </source>
</evidence>
<dbReference type="PANTHER" id="PTHR24279:SF125">
    <property type="entry name" value="CYTOCHROME P450 FAMILY 24 SUBFAMILY A MEMBER 1"/>
    <property type="match status" value="1"/>
</dbReference>
<keyword evidence="8 10" id="KW-0503">Monooxygenase</keyword>
<feature type="compositionally biased region" description="Low complexity" evidence="11">
    <location>
        <begin position="145"/>
        <end position="155"/>
    </location>
</feature>
<evidence type="ECO:0000256" key="1">
    <source>
        <dbReference type="ARBA" id="ARBA00001971"/>
    </source>
</evidence>
<dbReference type="GeneTree" id="ENSGT00950000182905"/>
<reference evidence="12 13" key="1">
    <citation type="submission" date="2012-03" db="EMBL/GenBank/DDBJ databases">
        <title>Whole Genome Assembly of Papio anubis.</title>
        <authorList>
            <person name="Liu Y.L."/>
            <person name="Abraham K.A."/>
            <person name="Akbar H.A."/>
            <person name="Ali S.A."/>
            <person name="Anosike U.A."/>
            <person name="Aqrawi P.A."/>
            <person name="Arias F.A."/>
            <person name="Attaway T.A."/>
            <person name="Awwad R.A."/>
            <person name="Babu C.B."/>
            <person name="Bandaranaike D.B."/>
            <person name="Battles P.B."/>
            <person name="Bell A.B."/>
            <person name="Beltran B.B."/>
            <person name="Berhane-Mersha D.B."/>
            <person name="Bess C.B."/>
            <person name="Bickham C.B."/>
            <person name="Bolden T.B."/>
            <person name="Carter K.C."/>
            <person name="Chau D.C."/>
            <person name="Chavez A.C."/>
            <person name="Clerc-Blankenburg K.C."/>
            <person name="Coyle M.C."/>
            <person name="Dao M.D."/>
            <person name="Davila M.L.D."/>
            <person name="Davy-Carroll L.D."/>
            <person name="Denson S.D."/>
            <person name="Dinh H.D."/>
            <person name="Fernandez S.F."/>
            <person name="Fernando P.F."/>
            <person name="Forbes L.F."/>
            <person name="Francis C.F."/>
            <person name="Francisco L.F."/>
            <person name="Fu Q.F."/>
            <person name="Garcia-Iii R.G."/>
            <person name="Garrett T.G."/>
            <person name="Gross S.G."/>
            <person name="Gubbala S.G."/>
            <person name="Hirani K.H."/>
            <person name="Hogues M.H."/>
            <person name="Hollins B.H."/>
            <person name="Jackson L.J."/>
            <person name="Javaid M.J."/>
            <person name="Jhangiani S.J."/>
            <person name="Johnson A.J."/>
            <person name="Johnson B.J."/>
            <person name="Jones J.J."/>
            <person name="Joshi V.J."/>
            <person name="Kalu J.K."/>
            <person name="Khan N.K."/>
            <person name="Korchina V.K."/>
            <person name="Kovar C.K."/>
            <person name="Lago L.L."/>
            <person name="Lara F.L."/>
            <person name="Le T.-K.L."/>
            <person name="Lee S.L."/>
            <person name="Legall-Iii F.L."/>
            <person name="Lemon S.L."/>
            <person name="Liu J.L."/>
            <person name="Liu Y.-S.L."/>
            <person name="Liyanage D.L."/>
            <person name="Lopez J.L."/>
            <person name="Lorensuhewa L.L."/>
            <person name="Mata R.M."/>
            <person name="Mathew T.M."/>
            <person name="Mercado C.M."/>
            <person name="Mercado I.M."/>
            <person name="Morales K.M."/>
            <person name="Morgan M.M."/>
            <person name="Munidasa M.M."/>
            <person name="Ngo D.N."/>
            <person name="Nguyen L.N."/>
            <person name="Nguyen T.N."/>
            <person name="Nguyen N.N."/>
            <person name="Obregon M.O."/>
            <person name="Okwuonu G.O."/>
            <person name="Ongeri F.O."/>
            <person name="Onwere C.O."/>
            <person name="Osifeso I.O."/>
            <person name="Parra A.P."/>
            <person name="Patil S.P."/>
            <person name="Perez A.P."/>
            <person name="Perez Y.P."/>
            <person name="Pham C.P."/>
            <person name="Pu L.-L.P."/>
            <person name="Puazo M.P."/>
            <person name="Quiroz J.Q."/>
            <person name="Rouhana J.R."/>
            <person name="Ruiz M.R."/>
            <person name="Ruiz S.-J.R."/>
            <person name="Saada N.S."/>
            <person name="Santibanez J.S."/>
            <person name="Scheel M.S."/>
            <person name="Schneider B.S."/>
            <person name="Simmons D.S."/>
            <person name="Sisson I.S."/>
            <person name="Tang L.-Y.T."/>
            <person name="Thornton R.T."/>
            <person name="Tisius J.T."/>
            <person name="Toledanes G.T."/>
            <person name="Trejos Z.T."/>
            <person name="Usmani K.U."/>
            <person name="Varghese R.V."/>
            <person name="Vattathil S.V."/>
            <person name="Vee V.V."/>
            <person name="Walker D.W."/>
            <person name="Weissenberger G.W."/>
            <person name="White C.W."/>
            <person name="Williams A.W."/>
            <person name="Woodworth J.W."/>
            <person name="Wright R.W."/>
            <person name="Zhu Y.Z."/>
            <person name="Han Y.H."/>
            <person name="Newsham I.N."/>
            <person name="Nazareth L.N."/>
            <person name="Worley K.W."/>
            <person name="Muzny D.M."/>
            <person name="Rogers J.R."/>
            <person name="Gibbs R.G."/>
        </authorList>
    </citation>
    <scope>NUCLEOTIDE SEQUENCE [LARGE SCALE GENOMIC DNA]</scope>
</reference>
<evidence type="ECO:0000256" key="5">
    <source>
        <dbReference type="ARBA" id="ARBA00022946"/>
    </source>
</evidence>
<gene>
    <name evidence="12 14" type="primary">CYP24A1</name>
</gene>
<evidence type="ECO:0000256" key="4">
    <source>
        <dbReference type="ARBA" id="ARBA00022723"/>
    </source>
</evidence>
<sequence length="666" mass="75800">MPGLHKCMVPRHRNMERDRRKRGTSSISSTLLDTSSPWFQPDPRGQPCRPTGGLQRSLFKRSPDSGCPLPAPVASARRHQCSEAVAWCSVEHPCRGPFCCLSRLTPLPHTSWPSLPPFPRIFKLRIPPAPPTNLTSPHPVPVPSRAPVSPAAMSSPISKSRSLAAFLQQLRSPRQPPRPVTSTAYSSPQPREVPVCPLTAGGETQNAAALPGPTSWPLLGSLLQILWKGGLKKQHDTLVEYHKKYGKIFRMKLGSFESVHLGSPCLLEALYRTESAYPQRLEIKPWKAYRDYRKEGYGLLILEGEDWQRVRSAFQKKLMKPVEVMKLDNKINEVLADFMGRIDELCDERGHIEDLYSELNKWSFESICLVLYEKRFGLLQKNAGDEAMNFIMAIKTMMSTFGRMMVTPVELHKSLNTKVWQDHTLAWDTIFKSVKSCVDNRLEKYSQQPTADFLCDIYHQNRLSKKELYAAVTELQLAAVETTANSLMWILYNLSRNPKVQQKLFKEIQSVLPENQVPRAEDLRTMPYLKACLKESMRLTPSVPFTTRTLDKATVLGEYALPKGTVLMLNTQVLGSDEDNFEDSSQFRPERWLQEKEKINPFAHLPFGIGKRMCIGRRLAELQLHLALCWIVRKYDIQATDNEPVEMLHSGTLVPSRELPIVFFQR</sequence>
<dbReference type="GO" id="GO:0034650">
    <property type="term" value="P:cortisol metabolic process"/>
    <property type="evidence" value="ECO:0007669"/>
    <property type="project" value="TreeGrafter"/>
</dbReference>
<dbReference type="GO" id="GO:0062180">
    <property type="term" value="F:25-hydroxycholecalciferol-23-hydroxylase activity"/>
    <property type="evidence" value="ECO:0007669"/>
    <property type="project" value="Ensembl"/>
</dbReference>
<dbReference type="CDD" id="cd20645">
    <property type="entry name" value="CYP24A1"/>
    <property type="match status" value="1"/>
</dbReference>
<accession>A0A096NNL3</accession>
<dbReference type="GO" id="GO:0071375">
    <property type="term" value="P:cellular response to peptide hormone stimulus"/>
    <property type="evidence" value="ECO:0007669"/>
    <property type="project" value="TreeGrafter"/>
</dbReference>
<dbReference type="InterPro" id="IPR017972">
    <property type="entry name" value="Cyt_P450_CS"/>
</dbReference>
<dbReference type="AlphaFoldDB" id="A0A096NNL3"/>
<dbReference type="GO" id="GO:0042369">
    <property type="term" value="P:vitamin D catabolic process"/>
    <property type="evidence" value="ECO:0007669"/>
    <property type="project" value="Ensembl"/>
</dbReference>
<dbReference type="eggNOG" id="KOG0159">
    <property type="taxonomic scope" value="Eukaryota"/>
</dbReference>
<dbReference type="GO" id="GO:0006704">
    <property type="term" value="P:glucocorticoid biosynthetic process"/>
    <property type="evidence" value="ECO:0007669"/>
    <property type="project" value="TreeGrafter"/>
</dbReference>
<dbReference type="GO" id="GO:0008203">
    <property type="term" value="P:cholesterol metabolic process"/>
    <property type="evidence" value="ECO:0007669"/>
    <property type="project" value="TreeGrafter"/>
</dbReference>
<feature type="region of interest" description="Disordered" evidence="11">
    <location>
        <begin position="1"/>
        <end position="64"/>
    </location>
</feature>
<dbReference type="GO" id="GO:0006700">
    <property type="term" value="P:C21-steroid hormone biosynthetic process"/>
    <property type="evidence" value="ECO:0007669"/>
    <property type="project" value="TreeGrafter"/>
</dbReference>
<feature type="binding site" description="axial binding residue" evidence="9">
    <location>
        <position position="614"/>
    </location>
    <ligand>
        <name>heme</name>
        <dbReference type="ChEBI" id="CHEBI:30413"/>
    </ligand>
    <ligandPart>
        <name>Fe</name>
        <dbReference type="ChEBI" id="CHEBI:18248"/>
    </ligandPart>
</feature>
<dbReference type="GO" id="GO:0020037">
    <property type="term" value="F:heme binding"/>
    <property type="evidence" value="ECO:0007669"/>
    <property type="project" value="InterPro"/>
</dbReference>
<reference evidence="12" key="3">
    <citation type="submission" date="2025-09" db="UniProtKB">
        <authorList>
            <consortium name="Ensembl"/>
        </authorList>
    </citation>
    <scope>IDENTIFICATION</scope>
</reference>
<evidence type="ECO:0000313" key="13">
    <source>
        <dbReference type="Proteomes" id="UP000028761"/>
    </source>
</evidence>
<dbReference type="VGNC" id="VGNC:81875">
    <property type="gene designation" value="CYP24A1"/>
</dbReference>
<comment type="cofactor">
    <cofactor evidence="1 9">
        <name>heme</name>
        <dbReference type="ChEBI" id="CHEBI:30413"/>
    </cofactor>
</comment>
<dbReference type="PRINTS" id="PR00385">
    <property type="entry name" value="P450"/>
</dbReference>
<evidence type="ECO:0000256" key="9">
    <source>
        <dbReference type="PIRSR" id="PIRSR602401-1"/>
    </source>
</evidence>
<dbReference type="Proteomes" id="UP000028761">
    <property type="component" value="Chromosome 16"/>
</dbReference>
<name>A0A096NNL3_PAPAN</name>
<dbReference type="GO" id="GO:0033280">
    <property type="term" value="P:response to vitamin D"/>
    <property type="evidence" value="ECO:0007669"/>
    <property type="project" value="Ensembl"/>
</dbReference>
<evidence type="ECO:0000256" key="3">
    <source>
        <dbReference type="ARBA" id="ARBA00022617"/>
    </source>
</evidence>
<dbReference type="GO" id="GO:0008403">
    <property type="term" value="F:25-hydroxycholecalciferol-24-hydroxylase activity"/>
    <property type="evidence" value="ECO:0007669"/>
    <property type="project" value="Ensembl"/>
</dbReference>
<feature type="region of interest" description="Disordered" evidence="11">
    <location>
        <begin position="170"/>
        <end position="199"/>
    </location>
</feature>
<dbReference type="GO" id="GO:0030343">
    <property type="term" value="F:vitamin D3 25-hydroxylase activity"/>
    <property type="evidence" value="ECO:0007669"/>
    <property type="project" value="Ensembl"/>
</dbReference>
<dbReference type="InterPro" id="IPR036396">
    <property type="entry name" value="Cyt_P450_sf"/>
</dbReference>
<dbReference type="InterPro" id="IPR002401">
    <property type="entry name" value="Cyt_P450_E_grp-I"/>
</dbReference>
<dbReference type="PROSITE" id="PS00086">
    <property type="entry name" value="CYTOCHROME_P450"/>
    <property type="match status" value="1"/>
</dbReference>
<keyword evidence="7 9" id="KW-0408">Iron</keyword>
<dbReference type="Gene3D" id="1.10.630.10">
    <property type="entry name" value="Cytochrome P450"/>
    <property type="match status" value="1"/>
</dbReference>
<dbReference type="GO" id="GO:0005506">
    <property type="term" value="F:iron ion binding"/>
    <property type="evidence" value="ECO:0007669"/>
    <property type="project" value="InterPro"/>
</dbReference>
<dbReference type="OMA" id="VLMINTH"/>
<reference evidence="12" key="2">
    <citation type="submission" date="2025-08" db="UniProtKB">
        <authorList>
            <consortium name="Ensembl"/>
        </authorList>
    </citation>
    <scope>IDENTIFICATION</scope>
</reference>
<evidence type="ECO:0000313" key="12">
    <source>
        <dbReference type="Ensembl" id="ENSPANP00000014573.3"/>
    </source>
</evidence>
<keyword evidence="6 10" id="KW-0560">Oxidoreductase</keyword>
<feature type="region of interest" description="Disordered" evidence="11">
    <location>
        <begin position="129"/>
        <end position="155"/>
    </location>
</feature>
<evidence type="ECO:0000256" key="6">
    <source>
        <dbReference type="ARBA" id="ARBA00023002"/>
    </source>
</evidence>
<protein>
    <submittedName>
        <fullName evidence="12">Cytochrome P450 family 24 subfamily A member 1</fullName>
    </submittedName>
</protein>
<evidence type="ECO:0000256" key="8">
    <source>
        <dbReference type="ARBA" id="ARBA00023033"/>
    </source>
</evidence>
<keyword evidence="4 9" id="KW-0479">Metal-binding</keyword>
<evidence type="ECO:0000256" key="11">
    <source>
        <dbReference type="SAM" id="MobiDB-lite"/>
    </source>
</evidence>
<dbReference type="Ensembl" id="ENSPANT00000022315.3">
    <property type="protein sequence ID" value="ENSPANP00000014573.3"/>
    <property type="gene ID" value="ENSPANG00000020783.3"/>
</dbReference>
<dbReference type="Bgee" id="ENSPANG00000020783">
    <property type="expression patterns" value="Expressed in adult mammalian kidney and 7 other cell types or tissues"/>
</dbReference>
<organism evidence="12 13">
    <name type="scientific">Papio anubis</name>
    <name type="common">Olive baboon</name>
    <dbReference type="NCBI Taxonomy" id="9555"/>
    <lineage>
        <taxon>Eukaryota</taxon>
        <taxon>Metazoa</taxon>
        <taxon>Chordata</taxon>
        <taxon>Craniata</taxon>
        <taxon>Vertebrata</taxon>
        <taxon>Euteleostomi</taxon>
        <taxon>Mammalia</taxon>
        <taxon>Eutheria</taxon>
        <taxon>Euarchontoglires</taxon>
        <taxon>Primates</taxon>
        <taxon>Haplorrhini</taxon>
        <taxon>Catarrhini</taxon>
        <taxon>Cercopithecidae</taxon>
        <taxon>Cercopithecinae</taxon>
        <taxon>Papio</taxon>
    </lineage>
</organism>
<dbReference type="GO" id="GO:0005743">
    <property type="term" value="C:mitochondrial inner membrane"/>
    <property type="evidence" value="ECO:0007669"/>
    <property type="project" value="TreeGrafter"/>
</dbReference>
<dbReference type="InterPro" id="IPR001128">
    <property type="entry name" value="Cyt_P450"/>
</dbReference>
<dbReference type="Pfam" id="PF00067">
    <property type="entry name" value="p450"/>
    <property type="match status" value="1"/>
</dbReference>
<dbReference type="PRINTS" id="PR00463">
    <property type="entry name" value="EP450I"/>
</dbReference>
<keyword evidence="5" id="KW-0809">Transit peptide</keyword>
<dbReference type="SUPFAM" id="SSF48264">
    <property type="entry name" value="Cytochrome P450"/>
    <property type="match status" value="1"/>
</dbReference>
<evidence type="ECO:0000256" key="2">
    <source>
        <dbReference type="ARBA" id="ARBA00010617"/>
    </source>
</evidence>
<evidence type="ECO:0000313" key="14">
    <source>
        <dbReference type="VGNC" id="VGNC:81875"/>
    </source>
</evidence>
<proteinExistence type="inferred from homology"/>
<feature type="compositionally biased region" description="Polar residues" evidence="11">
    <location>
        <begin position="180"/>
        <end position="189"/>
    </location>
</feature>
<keyword evidence="13" id="KW-1185">Reference proteome</keyword>
<dbReference type="GO" id="GO:0062181">
    <property type="term" value="F:1-alpha,25-dihydroxyvitamin D3 23-hydroxylase activity"/>
    <property type="evidence" value="ECO:0007669"/>
    <property type="project" value="Ensembl"/>
</dbReference>
<dbReference type="STRING" id="9555.ENSPANP00000014573"/>
<dbReference type="HOGENOM" id="CLU_001570_28_1_1"/>
<dbReference type="PANTHER" id="PTHR24279">
    <property type="entry name" value="CYTOCHROME P450"/>
    <property type="match status" value="1"/>
</dbReference>
<dbReference type="InterPro" id="IPR050479">
    <property type="entry name" value="CYP11_CYP27_families"/>
</dbReference>
<comment type="similarity">
    <text evidence="2 10">Belongs to the cytochrome P450 family.</text>
</comment>
<evidence type="ECO:0000256" key="7">
    <source>
        <dbReference type="ARBA" id="ARBA00023004"/>
    </source>
</evidence>
<dbReference type="GO" id="GO:0001649">
    <property type="term" value="P:osteoblast differentiation"/>
    <property type="evidence" value="ECO:0007669"/>
    <property type="project" value="Ensembl"/>
</dbReference>